<dbReference type="EMBL" id="JANEYG010000010">
    <property type="protein sequence ID" value="KAJ8921444.1"/>
    <property type="molecule type" value="Genomic_DNA"/>
</dbReference>
<keyword evidence="16" id="KW-1185">Reference proteome</keyword>
<dbReference type="GO" id="GO:0003723">
    <property type="term" value="F:RNA binding"/>
    <property type="evidence" value="ECO:0007669"/>
    <property type="project" value="UniProtKB-KW"/>
</dbReference>
<dbReference type="Gene3D" id="3.40.50.150">
    <property type="entry name" value="Vaccinia Virus protein VP39"/>
    <property type="match status" value="1"/>
</dbReference>
<protein>
    <recommendedName>
        <fullName evidence="3">Small RNA 2'-O-methyltransferase</fullName>
        <ecNumber evidence="11">2.1.1.386</ecNumber>
    </recommendedName>
</protein>
<dbReference type="Proteomes" id="UP001159042">
    <property type="component" value="Unassembled WGS sequence"/>
</dbReference>
<comment type="cofactor">
    <cofactor evidence="1">
        <name>Mg(2+)</name>
        <dbReference type="ChEBI" id="CHEBI:18420"/>
    </cofactor>
</comment>
<dbReference type="GO" id="GO:0030422">
    <property type="term" value="P:siRNA processing"/>
    <property type="evidence" value="ECO:0007669"/>
    <property type="project" value="TreeGrafter"/>
</dbReference>
<dbReference type="SUPFAM" id="SSF53335">
    <property type="entry name" value="S-adenosyl-L-methionine-dependent methyltransferases"/>
    <property type="match status" value="1"/>
</dbReference>
<dbReference type="GO" id="GO:0005737">
    <property type="term" value="C:cytoplasm"/>
    <property type="evidence" value="ECO:0007669"/>
    <property type="project" value="TreeGrafter"/>
</dbReference>
<evidence type="ECO:0000256" key="2">
    <source>
        <dbReference type="ARBA" id="ARBA00009026"/>
    </source>
</evidence>
<name>A0AAV8W4M5_9CUCU</name>
<evidence type="ECO:0000256" key="7">
    <source>
        <dbReference type="ARBA" id="ARBA00022723"/>
    </source>
</evidence>
<keyword evidence="9" id="KW-0694">RNA-binding</keyword>
<dbReference type="PANTHER" id="PTHR21404:SF3">
    <property type="entry name" value="SMALL RNA 2'-O-METHYLTRANSFERASE"/>
    <property type="match status" value="1"/>
</dbReference>
<evidence type="ECO:0000256" key="13">
    <source>
        <dbReference type="SAM" id="Coils"/>
    </source>
</evidence>
<dbReference type="EC" id="2.1.1.386" evidence="11"/>
<organism evidence="15 16">
    <name type="scientific">Exocentrus adspersus</name>
    <dbReference type="NCBI Taxonomy" id="1586481"/>
    <lineage>
        <taxon>Eukaryota</taxon>
        <taxon>Metazoa</taxon>
        <taxon>Ecdysozoa</taxon>
        <taxon>Arthropoda</taxon>
        <taxon>Hexapoda</taxon>
        <taxon>Insecta</taxon>
        <taxon>Pterygota</taxon>
        <taxon>Neoptera</taxon>
        <taxon>Endopterygota</taxon>
        <taxon>Coleoptera</taxon>
        <taxon>Polyphaga</taxon>
        <taxon>Cucujiformia</taxon>
        <taxon>Chrysomeloidea</taxon>
        <taxon>Cerambycidae</taxon>
        <taxon>Lamiinae</taxon>
        <taxon>Acanthocinini</taxon>
        <taxon>Exocentrus</taxon>
    </lineage>
</organism>
<dbReference type="GO" id="GO:0005634">
    <property type="term" value="C:nucleus"/>
    <property type="evidence" value="ECO:0007669"/>
    <property type="project" value="TreeGrafter"/>
</dbReference>
<dbReference type="InterPro" id="IPR026610">
    <property type="entry name" value="Hen1"/>
</dbReference>
<comment type="similarity">
    <text evidence="2">Belongs to the methyltransferase superfamily. HEN1 family.</text>
</comment>
<keyword evidence="7" id="KW-0479">Metal-binding</keyword>
<feature type="region of interest" description="Disordered" evidence="14">
    <location>
        <begin position="598"/>
        <end position="631"/>
    </location>
</feature>
<keyword evidence="6" id="KW-0949">S-adenosyl-L-methionine</keyword>
<accession>A0AAV8W4M5</accession>
<feature type="coiled-coil region" evidence="13">
    <location>
        <begin position="653"/>
        <end position="682"/>
    </location>
</feature>
<keyword evidence="4" id="KW-0489">Methyltransferase</keyword>
<feature type="region of interest" description="Disordered" evidence="14">
    <location>
        <begin position="460"/>
        <end position="485"/>
    </location>
</feature>
<evidence type="ECO:0000256" key="4">
    <source>
        <dbReference type="ARBA" id="ARBA00022603"/>
    </source>
</evidence>
<evidence type="ECO:0000256" key="5">
    <source>
        <dbReference type="ARBA" id="ARBA00022679"/>
    </source>
</evidence>
<proteinExistence type="inferred from homology"/>
<reference evidence="15 16" key="1">
    <citation type="journal article" date="2023" name="Insect Mol. Biol.">
        <title>Genome sequencing provides insights into the evolution of gene families encoding plant cell wall-degrading enzymes in longhorned beetles.</title>
        <authorList>
            <person name="Shin N.R."/>
            <person name="Okamura Y."/>
            <person name="Kirsch R."/>
            <person name="Pauchet Y."/>
        </authorList>
    </citation>
    <scope>NUCLEOTIDE SEQUENCE [LARGE SCALE GENOMIC DNA]</scope>
    <source>
        <strain evidence="15">EAD_L_NR</strain>
    </source>
</reference>
<keyword evidence="5" id="KW-0808">Transferase</keyword>
<evidence type="ECO:0000256" key="9">
    <source>
        <dbReference type="ARBA" id="ARBA00022884"/>
    </source>
</evidence>
<comment type="caution">
    <text evidence="15">The sequence shown here is derived from an EMBL/GenBank/DDBJ whole genome shotgun (WGS) entry which is preliminary data.</text>
</comment>
<dbReference type="AlphaFoldDB" id="A0AAV8W4M5"/>
<evidence type="ECO:0000256" key="8">
    <source>
        <dbReference type="ARBA" id="ARBA00022842"/>
    </source>
</evidence>
<evidence type="ECO:0000256" key="14">
    <source>
        <dbReference type="SAM" id="MobiDB-lite"/>
    </source>
</evidence>
<sequence length="972" mass="109356">MIILFHYLSFLIIKLLRDKERIKSTQNLLESNTTKPSSETNSPVVEHADLENQIKFDPPLYRQRYGSVYETLLDERWRTKVYTLVDFGCSEFGLFVFVKRLNHLSKILFVDIDEEMLRQYTGKLLPLTIDYIRRRQGPLDINVFLGSVSDPDYRLVNVDAVSAVELIEHLYPDTLDAFPYNVFQYIKPKLVMVTTPNSDFNVLFPKRDGFRHFDHKFEWSREQFQDWANNIIIRFPNYTVSFSGLGEGPAGTEHLGQCSQMAVFVRNDLIVNEYVSETCCVCICASASPCRYSSSDSKLLCSCVCALCSPSASFGVCTYLSHSKRNAEQDPKHNVYYKLIKEVDYPVDFDNRTEDEKMADELQYRISTLGRAWGRFYVEEQDRSEIPLQDVTYGANGFSITESELGKVLIRLGYKVEECRIQETGLIQTCVIYEPVMEDISDTSEASGYDSDFTKHQLNGESLSDWDEPHVKKDGAKTSSTSEDMTCLEMASREQPVKAATDLEEDKKPHDALVDSGYQKSLSLVDDSPQTPLEELEETDLFEDTTKKHGFTPPPPPDVNKFKLDFNRINEMDKLPNVLPGRTFLSHLAPPPEVFRKGFLKDKDSLPGPSSLPVRKRKKVRKSPVSDDDSPFEDVKSITNCLIENTLNKLDVKEDKQNLIEYAEKEAEAEQLEEAALEQQEEAFVDVDVDAWPRVENGDLANNNRDFEGNNYIAQEEAVENIGNDIVNDNLELAERLVEQLPLVHEENDNADNNNGVNEEMHVIQDPFVIVAEEVNVENAENGQAAADVLGQASREVLFDANSEQDSLDDFDIPSPLHDLGGANAISNVVFVGVHPTPEDNETEFPEDEAFPLWLLQILGTQVIVEGDIAAAVAGTAQEEPHFYCQGDGLGVHPSVIAVEVDEEEDTTDSSNNTTDFAEVEQGLSTQDVSSLHDESSGIPMENQEHEGEEQPETEQHEHLGSSSSMDPGGSA</sequence>
<evidence type="ECO:0000256" key="1">
    <source>
        <dbReference type="ARBA" id="ARBA00001946"/>
    </source>
</evidence>
<dbReference type="GO" id="GO:0034587">
    <property type="term" value="P:piRNA processing"/>
    <property type="evidence" value="ECO:0007669"/>
    <property type="project" value="TreeGrafter"/>
</dbReference>
<comment type="catalytic activity">
    <reaction evidence="12">
        <text>small RNA 3'-end nucleotide + S-adenosyl-L-methionine = small RNA 3'-end 2'-O-methylnucleotide + S-adenosyl-L-homocysteine + H(+)</text>
        <dbReference type="Rhea" id="RHEA:37887"/>
        <dbReference type="Rhea" id="RHEA-COMP:10415"/>
        <dbReference type="Rhea" id="RHEA-COMP:10416"/>
        <dbReference type="ChEBI" id="CHEBI:15378"/>
        <dbReference type="ChEBI" id="CHEBI:57856"/>
        <dbReference type="ChEBI" id="CHEBI:59789"/>
        <dbReference type="ChEBI" id="CHEBI:74896"/>
        <dbReference type="ChEBI" id="CHEBI:74898"/>
        <dbReference type="EC" id="2.1.1.386"/>
    </reaction>
</comment>
<evidence type="ECO:0000313" key="16">
    <source>
        <dbReference type="Proteomes" id="UP001159042"/>
    </source>
</evidence>
<feature type="region of interest" description="Disordered" evidence="14">
    <location>
        <begin position="902"/>
        <end position="972"/>
    </location>
</feature>
<dbReference type="PANTHER" id="PTHR21404">
    <property type="entry name" value="HEN1"/>
    <property type="match status" value="1"/>
</dbReference>
<evidence type="ECO:0000256" key="3">
    <source>
        <dbReference type="ARBA" id="ARBA00021330"/>
    </source>
</evidence>
<keyword evidence="13" id="KW-0175">Coiled coil</keyword>
<dbReference type="GO" id="GO:0001510">
    <property type="term" value="P:RNA methylation"/>
    <property type="evidence" value="ECO:0007669"/>
    <property type="project" value="InterPro"/>
</dbReference>
<evidence type="ECO:0000256" key="10">
    <source>
        <dbReference type="ARBA" id="ARBA00023158"/>
    </source>
</evidence>
<dbReference type="InterPro" id="IPR029063">
    <property type="entry name" value="SAM-dependent_MTases_sf"/>
</dbReference>
<feature type="compositionally biased region" description="Basic and acidic residues" evidence="14">
    <location>
        <begin position="467"/>
        <end position="476"/>
    </location>
</feature>
<keyword evidence="10" id="KW-0943">RNA-mediated gene silencing</keyword>
<keyword evidence="8" id="KW-0460">Magnesium</keyword>
<evidence type="ECO:0000256" key="11">
    <source>
        <dbReference type="ARBA" id="ARBA00035025"/>
    </source>
</evidence>
<dbReference type="GO" id="GO:0046872">
    <property type="term" value="F:metal ion binding"/>
    <property type="evidence" value="ECO:0007669"/>
    <property type="project" value="UniProtKB-KW"/>
</dbReference>
<evidence type="ECO:0000256" key="6">
    <source>
        <dbReference type="ARBA" id="ARBA00022691"/>
    </source>
</evidence>
<evidence type="ECO:0000256" key="12">
    <source>
        <dbReference type="ARBA" id="ARBA00048418"/>
    </source>
</evidence>
<dbReference type="GO" id="GO:0090486">
    <property type="term" value="F:small RNA 2'-O-methyltransferase activity"/>
    <property type="evidence" value="ECO:0007669"/>
    <property type="project" value="UniProtKB-EC"/>
</dbReference>
<evidence type="ECO:0000313" key="15">
    <source>
        <dbReference type="EMBL" id="KAJ8921444.1"/>
    </source>
</evidence>
<gene>
    <name evidence="15" type="ORF">NQ315_003062</name>
</gene>